<keyword evidence="1" id="KW-0472">Membrane</keyword>
<dbReference type="GeneID" id="81469460"/>
<protein>
    <recommendedName>
        <fullName evidence="4">Sugar transporter</fullName>
    </recommendedName>
</protein>
<evidence type="ECO:0008006" key="4">
    <source>
        <dbReference type="Google" id="ProtNLM"/>
    </source>
</evidence>
<evidence type="ECO:0000256" key="1">
    <source>
        <dbReference type="SAM" id="Phobius"/>
    </source>
</evidence>
<feature type="transmembrane region" description="Helical" evidence="1">
    <location>
        <begin position="61"/>
        <end position="82"/>
    </location>
</feature>
<name>A0A7G9TD21_PSEMX</name>
<organism evidence="2 3">
    <name type="scientific">Pseudoxanthomonas mexicana</name>
    <dbReference type="NCBI Taxonomy" id="128785"/>
    <lineage>
        <taxon>Bacteria</taxon>
        <taxon>Pseudomonadati</taxon>
        <taxon>Pseudomonadota</taxon>
        <taxon>Gammaproteobacteria</taxon>
        <taxon>Lysobacterales</taxon>
        <taxon>Lysobacteraceae</taxon>
        <taxon>Pseudoxanthomonas</taxon>
    </lineage>
</organism>
<keyword evidence="1" id="KW-0812">Transmembrane</keyword>
<dbReference type="Proteomes" id="UP000515838">
    <property type="component" value="Chromosome"/>
</dbReference>
<sequence length="147" mass="16007">MNTTTTAAPKRPLGFWIIGLFALVWNLIGVAMWYLQVNMSAEQLAAMTDAQRQVYEATPGWLNIAFAVAVFAGVLGALGMLLKKKWAATMFLLSLIALLVQMIGAYVVTPAWSAYGPVGLVMPAVLLAIALFLLWYANKAQARSWLS</sequence>
<feature type="transmembrane region" description="Helical" evidence="1">
    <location>
        <begin position="114"/>
        <end position="137"/>
    </location>
</feature>
<reference evidence="2 3" key="1">
    <citation type="submission" date="2020-08" db="EMBL/GenBank/DDBJ databases">
        <title>Streptomycin Non-resistant strain, P. mexicana.</title>
        <authorList>
            <person name="Ganesh-Kumar S."/>
            <person name="Zhe T."/>
            <person name="Yu Z."/>
            <person name="Min Y."/>
        </authorList>
    </citation>
    <scope>NUCLEOTIDE SEQUENCE [LARGE SCALE GENOMIC DNA]</scope>
    <source>
        <strain evidence="2 3">GTZY2</strain>
    </source>
</reference>
<feature type="transmembrane region" description="Helical" evidence="1">
    <location>
        <begin position="12"/>
        <end position="35"/>
    </location>
</feature>
<evidence type="ECO:0000313" key="2">
    <source>
        <dbReference type="EMBL" id="QNN77996.1"/>
    </source>
</evidence>
<keyword evidence="1" id="KW-1133">Transmembrane helix</keyword>
<feature type="transmembrane region" description="Helical" evidence="1">
    <location>
        <begin position="89"/>
        <end position="108"/>
    </location>
</feature>
<gene>
    <name evidence="2" type="ORF">IAE60_00695</name>
</gene>
<dbReference type="EMBL" id="CP060731">
    <property type="protein sequence ID" value="QNN77996.1"/>
    <property type="molecule type" value="Genomic_DNA"/>
</dbReference>
<dbReference type="RefSeq" id="WP_187573473.1">
    <property type="nucleotide sequence ID" value="NZ_CP060731.1"/>
</dbReference>
<dbReference type="AlphaFoldDB" id="A0A7G9TD21"/>
<proteinExistence type="predicted"/>
<accession>A0A7G9TD21</accession>
<evidence type="ECO:0000313" key="3">
    <source>
        <dbReference type="Proteomes" id="UP000515838"/>
    </source>
</evidence>